<gene>
    <name evidence="1" type="ORF">AHMF7605_09445</name>
</gene>
<evidence type="ECO:0008006" key="3">
    <source>
        <dbReference type="Google" id="ProtNLM"/>
    </source>
</evidence>
<sequence>MVRLVYQILIGKASMLFFTQNNIEIEYHSETGIIEVRWIKILQEEHLCTMWEEILKCIAKYNINYLLFDASHLDYIPFLHHERTTLIFQTELPITPLKKIAIILSEKVPNLLKIENLFRRYTHLNSPNLEFKLFHHHYEALDWLLEFTKY</sequence>
<dbReference type="EMBL" id="PYFT01000001">
    <property type="protein sequence ID" value="PSR53733.1"/>
    <property type="molecule type" value="Genomic_DNA"/>
</dbReference>
<organism evidence="1 2">
    <name type="scientific">Adhaeribacter arboris</name>
    <dbReference type="NCBI Taxonomy" id="2072846"/>
    <lineage>
        <taxon>Bacteria</taxon>
        <taxon>Pseudomonadati</taxon>
        <taxon>Bacteroidota</taxon>
        <taxon>Cytophagia</taxon>
        <taxon>Cytophagales</taxon>
        <taxon>Hymenobacteraceae</taxon>
        <taxon>Adhaeribacter</taxon>
    </lineage>
</organism>
<proteinExistence type="predicted"/>
<reference evidence="1 2" key="1">
    <citation type="submission" date="2018-03" db="EMBL/GenBank/DDBJ databases">
        <title>Adhaeribacter sp. HMF7605 Genome sequencing and assembly.</title>
        <authorList>
            <person name="Kang H."/>
            <person name="Kang J."/>
            <person name="Cha I."/>
            <person name="Kim H."/>
            <person name="Joh K."/>
        </authorList>
    </citation>
    <scope>NUCLEOTIDE SEQUENCE [LARGE SCALE GENOMIC DNA]</scope>
    <source>
        <strain evidence="1 2">HMF7605</strain>
    </source>
</reference>
<dbReference type="AlphaFoldDB" id="A0A2T2YE14"/>
<comment type="caution">
    <text evidence="1">The sequence shown here is derived from an EMBL/GenBank/DDBJ whole genome shotgun (WGS) entry which is preliminary data.</text>
</comment>
<protein>
    <recommendedName>
        <fullName evidence="3">STAS/SEC14 domain-containing protein</fullName>
    </recommendedName>
</protein>
<accession>A0A2T2YE14</accession>
<evidence type="ECO:0000313" key="2">
    <source>
        <dbReference type="Proteomes" id="UP000240357"/>
    </source>
</evidence>
<evidence type="ECO:0000313" key="1">
    <source>
        <dbReference type="EMBL" id="PSR53733.1"/>
    </source>
</evidence>
<name>A0A2T2YE14_9BACT</name>
<keyword evidence="2" id="KW-1185">Reference proteome</keyword>
<dbReference type="Proteomes" id="UP000240357">
    <property type="component" value="Unassembled WGS sequence"/>
</dbReference>